<dbReference type="PROSITE" id="PS51328">
    <property type="entry name" value="L_LECTIN_LIKE"/>
    <property type="match status" value="1"/>
</dbReference>
<keyword evidence="1" id="KW-1133">Transmembrane helix</keyword>
<feature type="non-terminal residue" evidence="3">
    <location>
        <position position="1"/>
    </location>
</feature>
<dbReference type="Pfam" id="PF03388">
    <property type="entry name" value="Lectin_leg-like"/>
    <property type="match status" value="1"/>
</dbReference>
<comment type="caution">
    <text evidence="3">The sequence shown here is derived from an EMBL/GenBank/DDBJ whole genome shotgun (WGS) entry which is preliminary data.</text>
</comment>
<name>A0ABR2VJ99_9FUNG</name>
<sequence length="85" mass="9464">DKVKLPSLVFLGFSAHTGEISDSHEIVSITSHSVKKKMVTQPMYSAKPVNHREGSGWLWKLLALGGVGGVIYYIYKNNNQNSKQF</sequence>
<gene>
    <name evidence="3" type="ORF">K7432_018234</name>
</gene>
<evidence type="ECO:0000313" key="4">
    <source>
        <dbReference type="Proteomes" id="UP001479436"/>
    </source>
</evidence>
<evidence type="ECO:0000313" key="3">
    <source>
        <dbReference type="EMBL" id="KAK9660720.1"/>
    </source>
</evidence>
<feature type="domain" description="L-type lectin-like" evidence="2">
    <location>
        <begin position="1"/>
        <end position="34"/>
    </location>
</feature>
<protein>
    <recommendedName>
        <fullName evidence="2">L-type lectin-like domain-containing protein</fullName>
    </recommendedName>
</protein>
<dbReference type="Proteomes" id="UP001479436">
    <property type="component" value="Unassembled WGS sequence"/>
</dbReference>
<keyword evidence="1" id="KW-0472">Membrane</keyword>
<dbReference type="SUPFAM" id="SSF49899">
    <property type="entry name" value="Concanavalin A-like lectins/glucanases"/>
    <property type="match status" value="1"/>
</dbReference>
<proteinExistence type="predicted"/>
<keyword evidence="1" id="KW-0812">Transmembrane</keyword>
<dbReference type="Gene3D" id="2.60.120.200">
    <property type="match status" value="1"/>
</dbReference>
<organism evidence="3 4">
    <name type="scientific">Basidiobolus ranarum</name>
    <dbReference type="NCBI Taxonomy" id="34480"/>
    <lineage>
        <taxon>Eukaryota</taxon>
        <taxon>Fungi</taxon>
        <taxon>Fungi incertae sedis</taxon>
        <taxon>Zoopagomycota</taxon>
        <taxon>Entomophthoromycotina</taxon>
        <taxon>Basidiobolomycetes</taxon>
        <taxon>Basidiobolales</taxon>
        <taxon>Basidiobolaceae</taxon>
        <taxon>Basidiobolus</taxon>
    </lineage>
</organism>
<reference evidence="3 4" key="1">
    <citation type="submission" date="2023-04" db="EMBL/GenBank/DDBJ databases">
        <title>Genome of Basidiobolus ranarum AG-B5.</title>
        <authorList>
            <person name="Stajich J.E."/>
            <person name="Carter-House D."/>
            <person name="Gryganskyi A."/>
        </authorList>
    </citation>
    <scope>NUCLEOTIDE SEQUENCE [LARGE SCALE GENOMIC DNA]</scope>
    <source>
        <strain evidence="3 4">AG-B5</strain>
    </source>
</reference>
<dbReference type="InterPro" id="IPR013320">
    <property type="entry name" value="ConA-like_dom_sf"/>
</dbReference>
<evidence type="ECO:0000256" key="1">
    <source>
        <dbReference type="SAM" id="Phobius"/>
    </source>
</evidence>
<feature type="transmembrane region" description="Helical" evidence="1">
    <location>
        <begin position="57"/>
        <end position="75"/>
    </location>
</feature>
<keyword evidence="4" id="KW-1185">Reference proteome</keyword>
<dbReference type="EMBL" id="JASJQH010012247">
    <property type="protein sequence ID" value="KAK9660720.1"/>
    <property type="molecule type" value="Genomic_DNA"/>
</dbReference>
<dbReference type="InterPro" id="IPR005052">
    <property type="entry name" value="Lectin_leg"/>
</dbReference>
<accession>A0ABR2VJ99</accession>
<evidence type="ECO:0000259" key="2">
    <source>
        <dbReference type="PROSITE" id="PS51328"/>
    </source>
</evidence>